<sequence length="470" mass="54060">MSYQRLEHAIQGSIDTGEEISGRHLQIATSLLAAQANDVRSHRVNWQSYLQGQMISKEEFTFIREFDNATSSEQRDQVLKRYGPQAAKIFLSLMGHISKDQTVQYILTLVDDMLQENHERVSIFFDHGKKCKTTPWAQFLNMLNREDKFVINQAGRVIAKLACWGRETMSGSDLTYYYTWIKNQLTAPGNEYLQAVAGCLQMLLRYNAYRESFMEAGGLGTLLTVLGGRCGFQIQYQLIFCIWMVSYNPSLATQMNRYNVIPVLGDILGESAKEKVTRIILATFRNLIQKPEDIDVTRENALSMIQCKALKQLQVLEGQKFEDTDIGEDIDYLIEKLHDSVDGLSSFDEYSSEVKSGRLEWSPVHKSEKFWRENVSRLNERNYELLKILIRLLESSKDPLVLAVAAHDIGEYVRHYPRGKHNIEQLGGKELVMTYMTHDDPNVRYEALLAVQKLMVHNWEYLGKQLEAQS</sequence>
<accession>A0ABM0GSG4</accession>
<dbReference type="InterPro" id="IPR004908">
    <property type="entry name" value="ATPase_V1-cplx_hsu"/>
</dbReference>
<feature type="domain" description="ATPase V1 complex subunit H C-terminal" evidence="6">
    <location>
        <begin position="344"/>
        <end position="459"/>
    </location>
</feature>
<comment type="similarity">
    <text evidence="1 5">Belongs to the V-ATPase H subunit family.</text>
</comment>
<dbReference type="GeneID" id="100375921"/>
<keyword evidence="4 5" id="KW-0406">Ion transport</keyword>
<proteinExistence type="inferred from homology"/>
<dbReference type="InterPro" id="IPR011989">
    <property type="entry name" value="ARM-like"/>
</dbReference>
<dbReference type="InterPro" id="IPR016024">
    <property type="entry name" value="ARM-type_fold"/>
</dbReference>
<protein>
    <recommendedName>
        <fullName evidence="5">V-type proton ATPase subunit H</fullName>
    </recommendedName>
</protein>
<evidence type="ECO:0000313" key="7">
    <source>
        <dbReference type="Proteomes" id="UP000694865"/>
    </source>
</evidence>
<evidence type="ECO:0000256" key="2">
    <source>
        <dbReference type="ARBA" id="ARBA00022448"/>
    </source>
</evidence>
<evidence type="ECO:0000256" key="3">
    <source>
        <dbReference type="ARBA" id="ARBA00022781"/>
    </source>
</evidence>
<evidence type="ECO:0000313" key="8">
    <source>
        <dbReference type="RefSeq" id="XP_002736386.1"/>
    </source>
</evidence>
<organism evidence="7 8">
    <name type="scientific">Saccoglossus kowalevskii</name>
    <name type="common">Acorn worm</name>
    <dbReference type="NCBI Taxonomy" id="10224"/>
    <lineage>
        <taxon>Eukaryota</taxon>
        <taxon>Metazoa</taxon>
        <taxon>Hemichordata</taxon>
        <taxon>Enteropneusta</taxon>
        <taxon>Harrimaniidae</taxon>
        <taxon>Saccoglossus</taxon>
    </lineage>
</organism>
<comment type="function">
    <text evidence="5">Subunit of the V1 complex of vacuolar(H+)-ATPase (V-ATPase), a multisubunit enzyme composed of a peripheral complex (V1) that hydrolyzes ATP and a membrane integral complex (V0) that translocates protons. V-ATPase is responsible for acidifying and maintaining the pH of intracellular compartments.</text>
</comment>
<evidence type="ECO:0000256" key="4">
    <source>
        <dbReference type="ARBA" id="ARBA00023065"/>
    </source>
</evidence>
<dbReference type="Pfam" id="PF11698">
    <property type="entry name" value="V-ATPase_H_C"/>
    <property type="match status" value="1"/>
</dbReference>
<keyword evidence="2 5" id="KW-0813">Transport</keyword>
<dbReference type="RefSeq" id="XP_002736386.1">
    <property type="nucleotide sequence ID" value="XM_002736340.2"/>
</dbReference>
<dbReference type="PIRSF" id="PIRSF032184">
    <property type="entry name" value="ATPase_V1_H"/>
    <property type="match status" value="1"/>
</dbReference>
<dbReference type="InterPro" id="IPR011987">
    <property type="entry name" value="ATPase_V1-cplx_hsu_C"/>
</dbReference>
<dbReference type="Proteomes" id="UP000694865">
    <property type="component" value="Unplaced"/>
</dbReference>
<dbReference type="CDD" id="cd00256">
    <property type="entry name" value="VATPase_H"/>
    <property type="match status" value="1"/>
</dbReference>
<keyword evidence="7" id="KW-1185">Reference proteome</keyword>
<dbReference type="InterPro" id="IPR038497">
    <property type="entry name" value="ATPase_V1-cplx_hsu_C_sf"/>
</dbReference>
<dbReference type="Gene3D" id="1.25.10.10">
    <property type="entry name" value="Leucine-rich Repeat Variant"/>
    <property type="match status" value="1"/>
</dbReference>
<dbReference type="Pfam" id="PF03224">
    <property type="entry name" value="V-ATPase_H_N"/>
    <property type="match status" value="1"/>
</dbReference>
<dbReference type="Gene3D" id="1.25.40.150">
    <property type="entry name" value="V-type ATPase, subunit H, C-terminal domain"/>
    <property type="match status" value="1"/>
</dbReference>
<dbReference type="PANTHER" id="PTHR10698">
    <property type="entry name" value="V-TYPE PROTON ATPASE SUBUNIT H"/>
    <property type="match status" value="1"/>
</dbReference>
<dbReference type="PANTHER" id="PTHR10698:SF0">
    <property type="entry name" value="V-TYPE PROTON ATPASE SUBUNIT H"/>
    <property type="match status" value="1"/>
</dbReference>
<evidence type="ECO:0000259" key="6">
    <source>
        <dbReference type="Pfam" id="PF11698"/>
    </source>
</evidence>
<keyword evidence="3 5" id="KW-0375">Hydrogen ion transport</keyword>
<name>A0ABM0GSG4_SACKO</name>
<evidence type="ECO:0000256" key="5">
    <source>
        <dbReference type="PIRNR" id="PIRNR032184"/>
    </source>
</evidence>
<reference evidence="8" key="1">
    <citation type="submission" date="2025-08" db="UniProtKB">
        <authorList>
            <consortium name="RefSeq"/>
        </authorList>
    </citation>
    <scope>IDENTIFICATION</scope>
    <source>
        <tissue evidence="8">Testes</tissue>
    </source>
</reference>
<dbReference type="SUPFAM" id="SSF48371">
    <property type="entry name" value="ARM repeat"/>
    <property type="match status" value="1"/>
</dbReference>
<comment type="subunit">
    <text evidence="5">V-ATPase is a heteromultimeric enzyme made up of two complexes: the ATP-hydrolytic V1 complex and the proton translocation V0 complex.</text>
</comment>
<evidence type="ECO:0000256" key="1">
    <source>
        <dbReference type="ARBA" id="ARBA00008613"/>
    </source>
</evidence>
<gene>
    <name evidence="8" type="primary">LOC100375921</name>
</gene>